<feature type="transmembrane region" description="Helical" evidence="8">
    <location>
        <begin position="190"/>
        <end position="212"/>
    </location>
</feature>
<keyword evidence="4" id="KW-0997">Cell inner membrane</keyword>
<organism evidence="10 11">
    <name type="scientific">Bosea lupini</name>
    <dbReference type="NCBI Taxonomy" id="1036779"/>
    <lineage>
        <taxon>Bacteria</taxon>
        <taxon>Pseudomonadati</taxon>
        <taxon>Pseudomonadota</taxon>
        <taxon>Alphaproteobacteria</taxon>
        <taxon>Hyphomicrobiales</taxon>
        <taxon>Boseaceae</taxon>
        <taxon>Bosea</taxon>
    </lineage>
</organism>
<dbReference type="Gene3D" id="1.10.3720.10">
    <property type="entry name" value="MetI-like"/>
    <property type="match status" value="1"/>
</dbReference>
<evidence type="ECO:0000313" key="11">
    <source>
        <dbReference type="Proteomes" id="UP000199664"/>
    </source>
</evidence>
<keyword evidence="3" id="KW-1003">Cell membrane</keyword>
<keyword evidence="2 8" id="KW-0813">Transport</keyword>
<sequence length="268" mass="28990">MNAEAKRIPFALALCCALLSAAILAPMLIPIAVSVSDSMFVSFPPRGFTLKWYGQVLVDPEFQTTFLFSFKLALMVTTLTVLLGVPCAIGLTRFRFPGRGLVFALILSPIVFPVLVTGVALLQFASRMGSNDSFLQLLAGHTVICLPYLVRTVSGALLLVVPSTEDAARTLGAGQFTTFRRITLPQIRGGILAGCVFAFITSFDDYAMAMWLADARHFTLPLQIHVFIERSFDPSVAAISALMVAFSLALLLVVERALGLKMQRIVAG</sequence>
<keyword evidence="7 8" id="KW-0472">Membrane</keyword>
<dbReference type="Pfam" id="PF00528">
    <property type="entry name" value="BPD_transp_1"/>
    <property type="match status" value="1"/>
</dbReference>
<evidence type="ECO:0000256" key="8">
    <source>
        <dbReference type="RuleBase" id="RU363032"/>
    </source>
</evidence>
<dbReference type="GO" id="GO:0005886">
    <property type="term" value="C:plasma membrane"/>
    <property type="evidence" value="ECO:0007669"/>
    <property type="project" value="UniProtKB-SubCell"/>
</dbReference>
<feature type="transmembrane region" description="Helical" evidence="8">
    <location>
        <begin position="66"/>
        <end position="89"/>
    </location>
</feature>
<keyword evidence="5 8" id="KW-0812">Transmembrane</keyword>
<dbReference type="InterPro" id="IPR035906">
    <property type="entry name" value="MetI-like_sf"/>
</dbReference>
<feature type="transmembrane region" description="Helical" evidence="8">
    <location>
        <begin position="137"/>
        <end position="161"/>
    </location>
</feature>
<evidence type="ECO:0000256" key="7">
    <source>
        <dbReference type="ARBA" id="ARBA00023136"/>
    </source>
</evidence>
<dbReference type="InterPro" id="IPR000515">
    <property type="entry name" value="MetI-like"/>
</dbReference>
<feature type="transmembrane region" description="Helical" evidence="8">
    <location>
        <begin position="101"/>
        <end position="125"/>
    </location>
</feature>
<evidence type="ECO:0000256" key="3">
    <source>
        <dbReference type="ARBA" id="ARBA00022475"/>
    </source>
</evidence>
<dbReference type="OrthoDB" id="9815533at2"/>
<dbReference type="GO" id="GO:0055085">
    <property type="term" value="P:transmembrane transport"/>
    <property type="evidence" value="ECO:0007669"/>
    <property type="project" value="InterPro"/>
</dbReference>
<dbReference type="SUPFAM" id="SSF161098">
    <property type="entry name" value="MetI-like"/>
    <property type="match status" value="1"/>
</dbReference>
<feature type="domain" description="ABC transmembrane type-1" evidence="9">
    <location>
        <begin position="66"/>
        <end position="254"/>
    </location>
</feature>
<evidence type="ECO:0000313" key="10">
    <source>
        <dbReference type="EMBL" id="SEM60332.1"/>
    </source>
</evidence>
<keyword evidence="11" id="KW-1185">Reference proteome</keyword>
<accession>A0A1H7ZP02</accession>
<protein>
    <submittedName>
        <fullName evidence="10">Putative spermidine/putrescine transport system permease protein</fullName>
    </submittedName>
</protein>
<evidence type="ECO:0000256" key="6">
    <source>
        <dbReference type="ARBA" id="ARBA00022989"/>
    </source>
</evidence>
<evidence type="ECO:0000259" key="9">
    <source>
        <dbReference type="PROSITE" id="PS50928"/>
    </source>
</evidence>
<comment type="similarity">
    <text evidence="8">Belongs to the binding-protein-dependent transport system permease family.</text>
</comment>
<dbReference type="EMBL" id="FOAN01000015">
    <property type="protein sequence ID" value="SEM60332.1"/>
    <property type="molecule type" value="Genomic_DNA"/>
</dbReference>
<evidence type="ECO:0000256" key="2">
    <source>
        <dbReference type="ARBA" id="ARBA00022448"/>
    </source>
</evidence>
<dbReference type="PROSITE" id="PS50928">
    <property type="entry name" value="ABC_TM1"/>
    <property type="match status" value="1"/>
</dbReference>
<evidence type="ECO:0000256" key="4">
    <source>
        <dbReference type="ARBA" id="ARBA00022519"/>
    </source>
</evidence>
<dbReference type="AlphaFoldDB" id="A0A1H7ZP02"/>
<evidence type="ECO:0000256" key="5">
    <source>
        <dbReference type="ARBA" id="ARBA00022692"/>
    </source>
</evidence>
<keyword evidence="6 8" id="KW-1133">Transmembrane helix</keyword>
<gene>
    <name evidence="10" type="ORF">SAMN04515666_11557</name>
</gene>
<dbReference type="Proteomes" id="UP000199664">
    <property type="component" value="Unassembled WGS sequence"/>
</dbReference>
<dbReference type="PANTHER" id="PTHR43357">
    <property type="entry name" value="INNER MEMBRANE ABC TRANSPORTER PERMEASE PROTEIN YDCV"/>
    <property type="match status" value="1"/>
</dbReference>
<dbReference type="STRING" id="1036779.SAMN04515666_11557"/>
<reference evidence="11" key="1">
    <citation type="submission" date="2016-10" db="EMBL/GenBank/DDBJ databases">
        <authorList>
            <person name="Varghese N."/>
            <person name="Submissions S."/>
        </authorList>
    </citation>
    <scope>NUCLEOTIDE SEQUENCE [LARGE SCALE GENOMIC DNA]</scope>
    <source>
        <strain evidence="11">LMG 26383,CCUG 61248,R- 45681</strain>
    </source>
</reference>
<dbReference type="CDD" id="cd06261">
    <property type="entry name" value="TM_PBP2"/>
    <property type="match status" value="1"/>
</dbReference>
<name>A0A1H7ZP02_9HYPH</name>
<evidence type="ECO:0000256" key="1">
    <source>
        <dbReference type="ARBA" id="ARBA00004429"/>
    </source>
</evidence>
<dbReference type="PANTHER" id="PTHR43357:SF4">
    <property type="entry name" value="INNER MEMBRANE ABC TRANSPORTER PERMEASE PROTEIN YDCV"/>
    <property type="match status" value="1"/>
</dbReference>
<feature type="transmembrane region" description="Helical" evidence="8">
    <location>
        <begin position="232"/>
        <end position="254"/>
    </location>
</feature>
<dbReference type="RefSeq" id="WP_091842687.1">
    <property type="nucleotide sequence ID" value="NZ_FOAN01000015.1"/>
</dbReference>
<comment type="subcellular location">
    <subcellularLocation>
        <location evidence="1">Cell inner membrane</location>
        <topology evidence="1">Multi-pass membrane protein</topology>
    </subcellularLocation>
    <subcellularLocation>
        <location evidence="8">Cell membrane</location>
        <topology evidence="8">Multi-pass membrane protein</topology>
    </subcellularLocation>
</comment>
<proteinExistence type="inferred from homology"/>